<evidence type="ECO:0000313" key="2">
    <source>
        <dbReference type="Proteomes" id="UP000325375"/>
    </source>
</evidence>
<dbReference type="EMBL" id="CABVHX010000008">
    <property type="protein sequence ID" value="VVN97794.1"/>
    <property type="molecule type" value="Genomic_DNA"/>
</dbReference>
<protein>
    <submittedName>
        <fullName evidence="1">Uncharacterized protein</fullName>
    </submittedName>
</protein>
<dbReference type="AlphaFoldDB" id="A0A5E7CCM7"/>
<organism evidence="1 2">
    <name type="scientific">Pseudomonas fluorescens</name>
    <dbReference type="NCBI Taxonomy" id="294"/>
    <lineage>
        <taxon>Bacteria</taxon>
        <taxon>Pseudomonadati</taxon>
        <taxon>Pseudomonadota</taxon>
        <taxon>Gammaproteobacteria</taxon>
        <taxon>Pseudomonadales</taxon>
        <taxon>Pseudomonadaceae</taxon>
        <taxon>Pseudomonas</taxon>
    </lineage>
</organism>
<reference evidence="1 2" key="1">
    <citation type="submission" date="2019-09" db="EMBL/GenBank/DDBJ databases">
        <authorList>
            <person name="Chandra G."/>
            <person name="Truman W A."/>
        </authorList>
    </citation>
    <scope>NUCLEOTIDE SEQUENCE [LARGE SCALE GENOMIC DNA]</scope>
    <source>
        <strain evidence="1">PS718</strain>
    </source>
</reference>
<dbReference type="Proteomes" id="UP000325375">
    <property type="component" value="Unassembled WGS sequence"/>
</dbReference>
<gene>
    <name evidence="1" type="ORF">PS718_02413</name>
</gene>
<accession>A0A5E7CCM7</accession>
<dbReference type="RefSeq" id="WP_224788425.1">
    <property type="nucleotide sequence ID" value="NZ_CABVHX010000008.1"/>
</dbReference>
<proteinExistence type="predicted"/>
<sequence>MSKSTKKPSPGKIARFSGRKSGEVALTASQQRLLQLLVAGTETEEPTLLAAGRL</sequence>
<name>A0A5E7CCM7_PSEFL</name>
<evidence type="ECO:0000313" key="1">
    <source>
        <dbReference type="EMBL" id="VVN97794.1"/>
    </source>
</evidence>